<evidence type="ECO:0000313" key="13">
    <source>
        <dbReference type="Proteomes" id="UP000295066"/>
    </source>
</evidence>
<keyword evidence="3" id="KW-0328">Glycosyltransferase</keyword>
<dbReference type="InterPro" id="IPR036950">
    <property type="entry name" value="PBP_transglycosylase"/>
</dbReference>
<dbReference type="Pfam" id="PF06832">
    <property type="entry name" value="BiPBP_C"/>
    <property type="match status" value="1"/>
</dbReference>
<dbReference type="InterPro" id="IPR001460">
    <property type="entry name" value="PCN-bd_Tpept"/>
</dbReference>
<dbReference type="Proteomes" id="UP000295066">
    <property type="component" value="Unassembled WGS sequence"/>
</dbReference>
<evidence type="ECO:0000259" key="10">
    <source>
        <dbReference type="Pfam" id="PF00912"/>
    </source>
</evidence>
<dbReference type="PANTHER" id="PTHR32282:SF15">
    <property type="entry name" value="PENICILLIN-BINDING PROTEIN 1C"/>
    <property type="match status" value="1"/>
</dbReference>
<dbReference type="RefSeq" id="WP_133959099.1">
    <property type="nucleotide sequence ID" value="NZ_SORI01000028.1"/>
</dbReference>
<sequence length="750" mass="80629">MRGSFRRLLQAAAVSAVLAGGAFLFLASLPYSEDTITRWPTSPVLLDRKGGVFAVFLSGDSEWSIPVPLGAMGKWLPLVAVEVEDRRFRDHGGIDWAALLRATVQNARAGRVVSGASTITSQLVRLSEPRQRTVKTKILEFTAAVKTERHFSKDRILELYLNRAPFGGNIRGVEAAARIYFSKSAAEVSLAEAALLVGMLRGPSVYRPDRNPEAAVARRNSILASLADRGVITPEQLRQALAEKLPPSRGSLPARAWHFALAALGDRKEGGTIRTTLESSVQALLERTLASALSSMPPEVTAAGIVLDNDTGDILAYSGNGRLGSGLPGSWVDCARSHRSPGSALKPFVYLAAFDRGILTPSSLLADTPLAFSGQAPRNFDLTYRGPVTARTALADSLNVPAVRVLRAAGPELVLDLLRNAGFRSLVYPTGHYGDSLILGGCEVTLLQMAEGYGVLATLGIRRQPRFLGGEGLPERRILPEAAPFLVADILKDTGRLLPVHGRRIEHRRDWFAFKTGTSYGYRDAWTAAYNPRHTVVVWMGDPSGAPHPELVGLSAAAPAIVEVLRALPASDWYEPPAGVESRTVCTLSGAPPSPACPSTRTEYAIAGISSTTPCTMHAIRNGTPAVRWPAELEEFALRRSLEFETGRAVSIVSPLPGSRYFLTPLGGEQKTALKAEGAVPPVYWFVGGTFAGRQEGNTPLFWSLRKGRHTVSLVDSRGRTASSWVIVEAIERGPEQRPGPSSLLLTPAD</sequence>
<protein>
    <recommendedName>
        <fullName evidence="7">peptidoglycan glycosyltransferase</fullName>
        <ecNumber evidence="7">2.4.99.28</ecNumber>
    </recommendedName>
</protein>
<feature type="domain" description="Penicillin-binding C-terminal" evidence="11">
    <location>
        <begin position="646"/>
        <end position="723"/>
    </location>
</feature>
<keyword evidence="6" id="KW-0511">Multifunctional enzyme</keyword>
<evidence type="ECO:0000256" key="5">
    <source>
        <dbReference type="ARBA" id="ARBA00022801"/>
    </source>
</evidence>
<name>A0A4R8M281_9BACT</name>
<dbReference type="InterPro" id="IPR001264">
    <property type="entry name" value="Glyco_trans_51"/>
</dbReference>
<dbReference type="InterPro" id="IPR023346">
    <property type="entry name" value="Lysozyme-like_dom_sf"/>
</dbReference>
<dbReference type="Gene3D" id="3.40.710.10">
    <property type="entry name" value="DD-peptidase/beta-lactamase superfamily"/>
    <property type="match status" value="1"/>
</dbReference>
<evidence type="ECO:0000259" key="11">
    <source>
        <dbReference type="Pfam" id="PF06832"/>
    </source>
</evidence>
<organism evidence="12 13">
    <name type="scientific">Aminivibrio pyruvatiphilus</name>
    <dbReference type="NCBI Taxonomy" id="1005740"/>
    <lineage>
        <taxon>Bacteria</taxon>
        <taxon>Thermotogati</taxon>
        <taxon>Synergistota</taxon>
        <taxon>Synergistia</taxon>
        <taxon>Synergistales</taxon>
        <taxon>Aminobacteriaceae</taxon>
        <taxon>Aminivibrio</taxon>
    </lineage>
</organism>
<dbReference type="InterPro" id="IPR011815">
    <property type="entry name" value="PBP_1c"/>
</dbReference>
<comment type="caution">
    <text evidence="12">The sequence shown here is derived from an EMBL/GenBank/DDBJ whole genome shotgun (WGS) entry which is preliminary data.</text>
</comment>
<dbReference type="InterPro" id="IPR012338">
    <property type="entry name" value="Beta-lactam/transpept-like"/>
</dbReference>
<dbReference type="EC" id="2.4.99.28" evidence="7"/>
<dbReference type="GO" id="GO:0009252">
    <property type="term" value="P:peptidoglycan biosynthetic process"/>
    <property type="evidence" value="ECO:0007669"/>
    <property type="project" value="InterPro"/>
</dbReference>
<dbReference type="SUPFAM" id="SSF53955">
    <property type="entry name" value="Lysozyme-like"/>
    <property type="match status" value="1"/>
</dbReference>
<gene>
    <name evidence="12" type="ORF">C8D99_12821</name>
</gene>
<keyword evidence="13" id="KW-1185">Reference proteome</keyword>
<keyword evidence="1" id="KW-0121">Carboxypeptidase</keyword>
<evidence type="ECO:0000259" key="9">
    <source>
        <dbReference type="Pfam" id="PF00905"/>
    </source>
</evidence>
<dbReference type="NCBIfam" id="TIGR02073">
    <property type="entry name" value="PBP_1c"/>
    <property type="match status" value="1"/>
</dbReference>
<evidence type="ECO:0000256" key="4">
    <source>
        <dbReference type="ARBA" id="ARBA00022679"/>
    </source>
</evidence>
<dbReference type="GO" id="GO:0006508">
    <property type="term" value="P:proteolysis"/>
    <property type="evidence" value="ECO:0007669"/>
    <property type="project" value="UniProtKB-KW"/>
</dbReference>
<dbReference type="OrthoDB" id="9766909at2"/>
<evidence type="ECO:0000313" key="12">
    <source>
        <dbReference type="EMBL" id="TDY54250.1"/>
    </source>
</evidence>
<comment type="catalytic activity">
    <reaction evidence="8">
        <text>[GlcNAc-(1-&gt;4)-Mur2Ac(oyl-L-Ala-gamma-D-Glu-L-Lys-D-Ala-D-Ala)](n)-di-trans,octa-cis-undecaprenyl diphosphate + beta-D-GlcNAc-(1-&gt;4)-Mur2Ac(oyl-L-Ala-gamma-D-Glu-L-Lys-D-Ala-D-Ala)-di-trans,octa-cis-undecaprenyl diphosphate = [GlcNAc-(1-&gt;4)-Mur2Ac(oyl-L-Ala-gamma-D-Glu-L-Lys-D-Ala-D-Ala)](n+1)-di-trans,octa-cis-undecaprenyl diphosphate + di-trans,octa-cis-undecaprenyl diphosphate + H(+)</text>
        <dbReference type="Rhea" id="RHEA:23708"/>
        <dbReference type="Rhea" id="RHEA-COMP:9602"/>
        <dbReference type="Rhea" id="RHEA-COMP:9603"/>
        <dbReference type="ChEBI" id="CHEBI:15378"/>
        <dbReference type="ChEBI" id="CHEBI:58405"/>
        <dbReference type="ChEBI" id="CHEBI:60033"/>
        <dbReference type="ChEBI" id="CHEBI:78435"/>
        <dbReference type="EC" id="2.4.99.28"/>
    </reaction>
</comment>
<dbReference type="InterPro" id="IPR009647">
    <property type="entry name" value="PBP_C"/>
</dbReference>
<feature type="domain" description="Penicillin-binding protein transpeptidase" evidence="9">
    <location>
        <begin position="305"/>
        <end position="469"/>
    </location>
</feature>
<evidence type="ECO:0000256" key="8">
    <source>
        <dbReference type="ARBA" id="ARBA00049902"/>
    </source>
</evidence>
<dbReference type="Pfam" id="PF00905">
    <property type="entry name" value="Transpeptidase"/>
    <property type="match status" value="1"/>
</dbReference>
<dbReference type="GO" id="GO:0008955">
    <property type="term" value="F:peptidoglycan glycosyltransferase activity"/>
    <property type="evidence" value="ECO:0007669"/>
    <property type="project" value="UniProtKB-EC"/>
</dbReference>
<evidence type="ECO:0000256" key="3">
    <source>
        <dbReference type="ARBA" id="ARBA00022676"/>
    </source>
</evidence>
<evidence type="ECO:0000256" key="7">
    <source>
        <dbReference type="ARBA" id="ARBA00044770"/>
    </source>
</evidence>
<dbReference type="GO" id="GO:0030288">
    <property type="term" value="C:outer membrane-bounded periplasmic space"/>
    <property type="evidence" value="ECO:0007669"/>
    <property type="project" value="TreeGrafter"/>
</dbReference>
<dbReference type="GO" id="GO:0004180">
    <property type="term" value="F:carboxypeptidase activity"/>
    <property type="evidence" value="ECO:0007669"/>
    <property type="project" value="UniProtKB-KW"/>
</dbReference>
<dbReference type="GO" id="GO:0008658">
    <property type="term" value="F:penicillin binding"/>
    <property type="evidence" value="ECO:0007669"/>
    <property type="project" value="InterPro"/>
</dbReference>
<feature type="domain" description="Glycosyl transferase family 51" evidence="10">
    <location>
        <begin position="60"/>
        <end position="226"/>
    </location>
</feature>
<evidence type="ECO:0000256" key="2">
    <source>
        <dbReference type="ARBA" id="ARBA00022670"/>
    </source>
</evidence>
<proteinExistence type="predicted"/>
<dbReference type="PANTHER" id="PTHR32282">
    <property type="entry name" value="BINDING PROTEIN TRANSPEPTIDASE, PUTATIVE-RELATED"/>
    <property type="match status" value="1"/>
</dbReference>
<dbReference type="SUPFAM" id="SSF56601">
    <property type="entry name" value="beta-lactamase/transpeptidase-like"/>
    <property type="match status" value="1"/>
</dbReference>
<evidence type="ECO:0000256" key="6">
    <source>
        <dbReference type="ARBA" id="ARBA00023268"/>
    </source>
</evidence>
<keyword evidence="5" id="KW-0378">Hydrolase</keyword>
<dbReference type="EMBL" id="SORI01000028">
    <property type="protein sequence ID" value="TDY54250.1"/>
    <property type="molecule type" value="Genomic_DNA"/>
</dbReference>
<dbReference type="AlphaFoldDB" id="A0A4R8M281"/>
<keyword evidence="4" id="KW-0808">Transferase</keyword>
<reference evidence="12 13" key="1">
    <citation type="submission" date="2019-03" db="EMBL/GenBank/DDBJ databases">
        <title>Genomic Encyclopedia of Type Strains, Phase IV (KMG-IV): sequencing the most valuable type-strain genomes for metagenomic binning, comparative biology and taxonomic classification.</title>
        <authorList>
            <person name="Goeker M."/>
        </authorList>
    </citation>
    <scope>NUCLEOTIDE SEQUENCE [LARGE SCALE GENOMIC DNA]</scope>
    <source>
        <strain evidence="12 13">DSM 25964</strain>
    </source>
</reference>
<accession>A0A4R8M281</accession>
<keyword evidence="2" id="KW-0645">Protease</keyword>
<dbReference type="Pfam" id="PF00912">
    <property type="entry name" value="Transgly"/>
    <property type="match status" value="1"/>
</dbReference>
<dbReference type="InterPro" id="IPR050396">
    <property type="entry name" value="Glycosyltr_51/Transpeptidase"/>
</dbReference>
<dbReference type="Gene3D" id="1.10.3810.10">
    <property type="entry name" value="Biosynthetic peptidoglycan transglycosylase-like"/>
    <property type="match status" value="1"/>
</dbReference>
<evidence type="ECO:0000256" key="1">
    <source>
        <dbReference type="ARBA" id="ARBA00022645"/>
    </source>
</evidence>